<sequence>MLIGIATVCIRRPRWTSLHFAFFVFVGYLAFNSLVVADSLQYFRRTLIISVFVLGVSLFGQRENCWKALMASMVLLGAMLAGASLLNSLEEGGFSFSYRKIGMVSSGIKNVADFGNTIVAGMHYALCFIAGAWLALGARSRQSFIWWSFCLLVLSLYIYFTYSRASWVACIVGLAVLVMLMVDRKKLARIGMVFGALAVFVAILGHRALSYEIGTRGLTSRDEIWLEVMSRMSGHWLLGHGSGTPLGEVSIRGGAQIVHNTHNLYLEILYQFGAIGLALALVVMLGAFFVLYRLRSNLACLWMAILAAVSVVMLVELNSFIGAPNMVWLWFWLPVGGALALSARSYDASNRT</sequence>
<dbReference type="EMBL" id="AMCZ02000005">
    <property type="protein sequence ID" value="EWC42268.1"/>
    <property type="molecule type" value="Genomic_DNA"/>
</dbReference>
<dbReference type="AlphaFoldDB" id="A0A061JUE3"/>
<gene>
    <name evidence="7" type="ORF">B597_006445</name>
</gene>
<evidence type="ECO:0000256" key="3">
    <source>
        <dbReference type="ARBA" id="ARBA00022989"/>
    </source>
</evidence>
<feature type="domain" description="O-antigen ligase-related" evidence="6">
    <location>
        <begin position="150"/>
        <end position="280"/>
    </location>
</feature>
<dbReference type="PANTHER" id="PTHR37422:SF13">
    <property type="entry name" value="LIPOPOLYSACCHARIDE BIOSYNTHESIS PROTEIN PA4999-RELATED"/>
    <property type="match status" value="1"/>
</dbReference>
<feature type="transmembrane region" description="Helical" evidence="5">
    <location>
        <begin position="299"/>
        <end position="321"/>
    </location>
</feature>
<feature type="transmembrane region" description="Helical" evidence="5">
    <location>
        <begin position="166"/>
        <end position="183"/>
    </location>
</feature>
<proteinExistence type="predicted"/>
<feature type="transmembrane region" description="Helical" evidence="5">
    <location>
        <begin position="190"/>
        <end position="209"/>
    </location>
</feature>
<reference evidence="7 8" key="1">
    <citation type="journal article" date="2013" name="Genome Announc.">
        <title>Draft Genome of the Nitrogen-Fixing Bacterium Pseudomonas stutzeri Strain KOS6 Isolated from Industrial Hydrocarbon Sludge.</title>
        <authorList>
            <person name="Grigoryeva T.V."/>
            <person name="Laikov A.V."/>
            <person name="Naumova R.P."/>
            <person name="Manolov A.I."/>
            <person name="Larin A.K."/>
            <person name="Karpova I.Y."/>
            <person name="Semashko T.A."/>
            <person name="Alexeev D.G."/>
            <person name="Kostryukova E.S."/>
            <person name="Muller R."/>
            <person name="Govorun V.M."/>
        </authorList>
    </citation>
    <scope>NUCLEOTIDE SEQUENCE [LARGE SCALE GENOMIC DNA]</scope>
    <source>
        <strain evidence="7 8">KOS6</strain>
    </source>
</reference>
<evidence type="ECO:0000313" key="8">
    <source>
        <dbReference type="Proteomes" id="UP000026923"/>
    </source>
</evidence>
<protein>
    <recommendedName>
        <fullName evidence="6">O-antigen ligase-related domain-containing protein</fullName>
    </recommendedName>
</protein>
<dbReference type="eggNOG" id="COG3307">
    <property type="taxonomic scope" value="Bacteria"/>
</dbReference>
<dbReference type="InterPro" id="IPR051533">
    <property type="entry name" value="WaaL-like"/>
</dbReference>
<keyword evidence="2 5" id="KW-0812">Transmembrane</keyword>
<feature type="transmembrane region" description="Helical" evidence="5">
    <location>
        <begin position="20"/>
        <end position="37"/>
    </location>
</feature>
<comment type="caution">
    <text evidence="7">The sequence shown here is derived from an EMBL/GenBank/DDBJ whole genome shotgun (WGS) entry which is preliminary data.</text>
</comment>
<accession>A0A061JUE3</accession>
<evidence type="ECO:0000256" key="5">
    <source>
        <dbReference type="SAM" id="Phobius"/>
    </source>
</evidence>
<evidence type="ECO:0000313" key="7">
    <source>
        <dbReference type="EMBL" id="EWC42268.1"/>
    </source>
</evidence>
<keyword evidence="3 5" id="KW-1133">Transmembrane helix</keyword>
<organism evidence="7 8">
    <name type="scientific">Stutzerimonas stutzeri KOS6</name>
    <dbReference type="NCBI Taxonomy" id="1218352"/>
    <lineage>
        <taxon>Bacteria</taxon>
        <taxon>Pseudomonadati</taxon>
        <taxon>Pseudomonadota</taxon>
        <taxon>Gammaproteobacteria</taxon>
        <taxon>Pseudomonadales</taxon>
        <taxon>Pseudomonadaceae</taxon>
        <taxon>Stutzerimonas</taxon>
    </lineage>
</organism>
<feature type="transmembrane region" description="Helical" evidence="5">
    <location>
        <begin position="143"/>
        <end position="160"/>
    </location>
</feature>
<dbReference type="Proteomes" id="UP000026923">
    <property type="component" value="Unassembled WGS sequence"/>
</dbReference>
<keyword evidence="4 5" id="KW-0472">Membrane</keyword>
<evidence type="ECO:0000256" key="2">
    <source>
        <dbReference type="ARBA" id="ARBA00022692"/>
    </source>
</evidence>
<evidence type="ECO:0000259" key="6">
    <source>
        <dbReference type="Pfam" id="PF04932"/>
    </source>
</evidence>
<dbReference type="GO" id="GO:0016020">
    <property type="term" value="C:membrane"/>
    <property type="evidence" value="ECO:0007669"/>
    <property type="project" value="UniProtKB-SubCell"/>
</dbReference>
<dbReference type="HOGENOM" id="CLU_787250_0_0_6"/>
<evidence type="ECO:0000256" key="4">
    <source>
        <dbReference type="ARBA" id="ARBA00023136"/>
    </source>
</evidence>
<comment type="subcellular location">
    <subcellularLocation>
        <location evidence="1">Membrane</location>
        <topology evidence="1">Multi-pass membrane protein</topology>
    </subcellularLocation>
</comment>
<dbReference type="PANTHER" id="PTHR37422">
    <property type="entry name" value="TEICHURONIC ACID BIOSYNTHESIS PROTEIN TUAE"/>
    <property type="match status" value="1"/>
</dbReference>
<dbReference type="Pfam" id="PF04932">
    <property type="entry name" value="Wzy_C"/>
    <property type="match status" value="1"/>
</dbReference>
<feature type="transmembrane region" description="Helical" evidence="5">
    <location>
        <begin position="114"/>
        <end position="136"/>
    </location>
</feature>
<name>A0A061JUE3_STUST</name>
<feature type="transmembrane region" description="Helical" evidence="5">
    <location>
        <begin position="68"/>
        <end position="86"/>
    </location>
</feature>
<feature type="transmembrane region" description="Helical" evidence="5">
    <location>
        <begin position="268"/>
        <end position="292"/>
    </location>
</feature>
<dbReference type="InterPro" id="IPR007016">
    <property type="entry name" value="O-antigen_ligase-rel_domated"/>
</dbReference>
<evidence type="ECO:0000256" key="1">
    <source>
        <dbReference type="ARBA" id="ARBA00004141"/>
    </source>
</evidence>
<feature type="transmembrane region" description="Helical" evidence="5">
    <location>
        <begin position="327"/>
        <end position="346"/>
    </location>
</feature>
<feature type="transmembrane region" description="Helical" evidence="5">
    <location>
        <begin position="43"/>
        <end position="61"/>
    </location>
</feature>